<accession>A0ABM0SGP1</accession>
<dbReference type="PANTHER" id="PTHR17488:SF0">
    <property type="entry name" value="NUCLEAR TRANSITION PROTEIN 2"/>
    <property type="match status" value="1"/>
</dbReference>
<organism evidence="15 16">
    <name type="scientific">Galeopterus variegatus</name>
    <name type="common">Malayan flying lemur</name>
    <name type="synonym">Cynocephalus variegatus</name>
    <dbReference type="NCBI Taxonomy" id="482537"/>
    <lineage>
        <taxon>Eukaryota</taxon>
        <taxon>Metazoa</taxon>
        <taxon>Chordata</taxon>
        <taxon>Craniata</taxon>
        <taxon>Vertebrata</taxon>
        <taxon>Euteleostomi</taxon>
        <taxon>Mammalia</taxon>
        <taxon>Eutheria</taxon>
        <taxon>Euarchontoglires</taxon>
        <taxon>Dermoptera</taxon>
        <taxon>Cynocephalidae</taxon>
        <taxon>Galeopterus</taxon>
    </lineage>
</organism>
<comment type="subcellular location">
    <subcellularLocation>
        <location evidence="2">Chromosome</location>
    </subcellularLocation>
    <subcellularLocation>
        <location evidence="1">Nucleus</location>
    </subcellularLocation>
</comment>
<dbReference type="InterPro" id="IPR000678">
    <property type="entry name" value="TP2"/>
</dbReference>
<evidence type="ECO:0000313" key="15">
    <source>
        <dbReference type="Proteomes" id="UP000694923"/>
    </source>
</evidence>
<evidence type="ECO:0000256" key="11">
    <source>
        <dbReference type="ARBA" id="ARBA00023125"/>
    </source>
</evidence>
<evidence type="ECO:0000256" key="10">
    <source>
        <dbReference type="ARBA" id="ARBA00022871"/>
    </source>
</evidence>
<evidence type="ECO:0000313" key="16">
    <source>
        <dbReference type="RefSeq" id="XP_008592032.1"/>
    </source>
</evidence>
<comment type="similarity">
    <text evidence="3">Belongs to the nuclear transition protein 2 family.</text>
</comment>
<evidence type="ECO:0000256" key="13">
    <source>
        <dbReference type="ARBA" id="ARBA00023269"/>
    </source>
</evidence>
<protein>
    <recommendedName>
        <fullName evidence="4">Nuclear transition protein 2</fullName>
    </recommendedName>
</protein>
<keyword evidence="9" id="KW-0862">Zinc</keyword>
<evidence type="ECO:0000256" key="4">
    <source>
        <dbReference type="ARBA" id="ARBA00014084"/>
    </source>
</evidence>
<keyword evidence="7" id="KW-0479">Metal-binding</keyword>
<feature type="region of interest" description="Disordered" evidence="14">
    <location>
        <begin position="39"/>
        <end position="129"/>
    </location>
</feature>
<proteinExistence type="inferred from homology"/>
<evidence type="ECO:0000256" key="3">
    <source>
        <dbReference type="ARBA" id="ARBA00007136"/>
    </source>
</evidence>
<evidence type="ECO:0000256" key="2">
    <source>
        <dbReference type="ARBA" id="ARBA00004286"/>
    </source>
</evidence>
<feature type="compositionally biased region" description="Low complexity" evidence="14">
    <location>
        <begin position="39"/>
        <end position="65"/>
    </location>
</feature>
<evidence type="ECO:0000256" key="5">
    <source>
        <dbReference type="ARBA" id="ARBA00022454"/>
    </source>
</evidence>
<dbReference type="GeneID" id="103609496"/>
<keyword evidence="12" id="KW-0539">Nucleus</keyword>
<feature type="compositionally biased region" description="Basic residues" evidence="14">
    <location>
        <begin position="97"/>
        <end position="123"/>
    </location>
</feature>
<keyword evidence="5" id="KW-0158">Chromosome</keyword>
<dbReference type="Pfam" id="PF01254">
    <property type="entry name" value="TP2"/>
    <property type="match status" value="1"/>
</dbReference>
<evidence type="ECO:0000256" key="6">
    <source>
        <dbReference type="ARBA" id="ARBA00022473"/>
    </source>
</evidence>
<keyword evidence="10" id="KW-0744">Spermatogenesis</keyword>
<name>A0ABM0SGP1_GALVR</name>
<gene>
    <name evidence="16" type="primary">TNP2</name>
</gene>
<keyword evidence="11" id="KW-0238">DNA-binding</keyword>
<evidence type="ECO:0000256" key="8">
    <source>
        <dbReference type="ARBA" id="ARBA00022782"/>
    </source>
</evidence>
<dbReference type="Proteomes" id="UP000694923">
    <property type="component" value="Unplaced"/>
</dbReference>
<evidence type="ECO:0000256" key="14">
    <source>
        <dbReference type="SAM" id="MobiDB-lite"/>
    </source>
</evidence>
<evidence type="ECO:0000256" key="12">
    <source>
        <dbReference type="ARBA" id="ARBA00023242"/>
    </source>
</evidence>
<evidence type="ECO:0000256" key="1">
    <source>
        <dbReference type="ARBA" id="ARBA00004123"/>
    </source>
</evidence>
<keyword evidence="15" id="KW-1185">Reference proteome</keyword>
<sequence length="129" mass="14478">MDTNTHGFAITHTQPHSNSRPHSHSGCQCNCCHHCQNCGQSQSCSWSRSSSQSPTSPHSPPGHQSLSHSLPPRRHKQIMLSHHSPTRPTGHCSSCPKNRRILRGKVNKRKVAKRSRQLYKTKRQCSGML</sequence>
<reference evidence="16" key="1">
    <citation type="submission" date="2025-08" db="UniProtKB">
        <authorList>
            <consortium name="RefSeq"/>
        </authorList>
    </citation>
    <scope>IDENTIFICATION</scope>
</reference>
<dbReference type="RefSeq" id="XP_008592032.1">
    <property type="nucleotide sequence ID" value="XM_008593810.1"/>
</dbReference>
<evidence type="ECO:0000256" key="9">
    <source>
        <dbReference type="ARBA" id="ARBA00022833"/>
    </source>
</evidence>
<dbReference type="PANTHER" id="PTHR17488">
    <property type="entry name" value="NUCLEAR TRANSITION PROTEIN 2"/>
    <property type="match status" value="1"/>
</dbReference>
<keyword evidence="6" id="KW-0217">Developmental protein</keyword>
<keyword evidence="13" id="KW-0544">Nucleosome core</keyword>
<keyword evidence="8" id="KW-0221">Differentiation</keyword>
<evidence type="ECO:0000256" key="7">
    <source>
        <dbReference type="ARBA" id="ARBA00022723"/>
    </source>
</evidence>